<evidence type="ECO:0000256" key="6">
    <source>
        <dbReference type="ARBA" id="ARBA00022729"/>
    </source>
</evidence>
<dbReference type="CDD" id="cd00371">
    <property type="entry name" value="HMA"/>
    <property type="match status" value="1"/>
</dbReference>
<comment type="similarity">
    <text evidence="2">Belongs to the MerP family.</text>
</comment>
<evidence type="ECO:0000256" key="7">
    <source>
        <dbReference type="ARBA" id="ARBA00022764"/>
    </source>
</evidence>
<dbReference type="Proteomes" id="UP000006322">
    <property type="component" value="Unassembled WGS sequence"/>
</dbReference>
<evidence type="ECO:0000259" key="12">
    <source>
        <dbReference type="PROSITE" id="PS50846"/>
    </source>
</evidence>
<keyword evidence="4 10" id="KW-0475">Mercuric resistance</keyword>
<dbReference type="PRINTS" id="PR00946">
    <property type="entry name" value="HGSCAVENGER"/>
</dbReference>
<dbReference type="OrthoDB" id="7205933at2"/>
<dbReference type="InterPro" id="IPR011795">
    <property type="entry name" value="MerP"/>
</dbReference>
<dbReference type="PROSITE" id="PS01047">
    <property type="entry name" value="HMA_1"/>
    <property type="match status" value="1"/>
</dbReference>
<sequence length="91" mass="9836">MKKIALLSLLALFSVGTWAEQQTVTLDVPSMNCVTCPFTVKRALKNVEGVSNADVTLATRQAVVTFDDDKTSVEQLIESTTNAGYPSSLKK</sequence>
<feature type="chain" id="PRO_5003902683" description="Periplasmic mercury ion-binding protein" evidence="11">
    <location>
        <begin position="20"/>
        <end position="91"/>
    </location>
</feature>
<evidence type="ECO:0000256" key="5">
    <source>
        <dbReference type="ARBA" id="ARBA00022723"/>
    </source>
</evidence>
<evidence type="ECO:0000256" key="4">
    <source>
        <dbReference type="ARBA" id="ARBA00022466"/>
    </source>
</evidence>
<feature type="domain" description="HMA" evidence="12">
    <location>
        <begin position="22"/>
        <end position="88"/>
    </location>
</feature>
<comment type="function">
    <text evidence="9 10">Involved in mercury resistance. Acts as a mercury scavenger that specifically binds to a mercuric ion in the periplasm and probably passes it to the cytoplasmic mercuric reductase MerA via the mercuric transport protein MerT.</text>
</comment>
<dbReference type="InterPro" id="IPR036163">
    <property type="entry name" value="HMA_dom_sf"/>
</dbReference>
<keyword evidence="6 11" id="KW-0732">Signal</keyword>
<dbReference type="InterPro" id="IPR006121">
    <property type="entry name" value="HMA_dom"/>
</dbReference>
<dbReference type="PROSITE" id="PS50846">
    <property type="entry name" value="HMA_2"/>
    <property type="match status" value="1"/>
</dbReference>
<evidence type="ECO:0000256" key="1">
    <source>
        <dbReference type="ARBA" id="ARBA00004418"/>
    </source>
</evidence>
<dbReference type="InterPro" id="IPR017969">
    <property type="entry name" value="Heavy-metal-associated_CS"/>
</dbReference>
<dbReference type="AlphaFoldDB" id="K7AGD6"/>
<evidence type="ECO:0000313" key="14">
    <source>
        <dbReference type="Proteomes" id="UP000006322"/>
    </source>
</evidence>
<evidence type="ECO:0000256" key="11">
    <source>
        <dbReference type="SAM" id="SignalP"/>
    </source>
</evidence>
<evidence type="ECO:0000256" key="3">
    <source>
        <dbReference type="ARBA" id="ARBA00011245"/>
    </source>
</evidence>
<keyword evidence="7 10" id="KW-0574">Periplasm</keyword>
<dbReference type="InterPro" id="IPR001802">
    <property type="entry name" value="MerP/CopZ"/>
</dbReference>
<reference evidence="14" key="1">
    <citation type="journal article" date="2014" name="Environ. Microbiol.">
        <title>Comparative genomics of the marine bacterial genus Glaciecola reveals the high degree of genomic diversity and genomic characteristic for cold adaptation.</title>
        <authorList>
            <person name="Qin Q.L."/>
            <person name="Xie B.B."/>
            <person name="Yu Y."/>
            <person name="Shu Y.L."/>
            <person name="Rong J.C."/>
            <person name="Zhang Y.J."/>
            <person name="Zhao D.L."/>
            <person name="Chen X.L."/>
            <person name="Zhang X.Y."/>
            <person name="Chen B."/>
            <person name="Zhou B.C."/>
            <person name="Zhang Y.Z."/>
        </authorList>
    </citation>
    <scope>NUCLEOTIDE SEQUENCE [LARGE SCALE GENOMIC DNA]</scope>
    <source>
        <strain evidence="14">LMG 21857</strain>
    </source>
</reference>
<dbReference type="STRING" id="1129793.GPLA_3421"/>
<evidence type="ECO:0000256" key="10">
    <source>
        <dbReference type="RuleBase" id="RU361212"/>
    </source>
</evidence>
<comment type="caution">
    <text evidence="13">The sequence shown here is derived from an EMBL/GenBank/DDBJ whole genome shotgun (WGS) entry which is preliminary data.</text>
</comment>
<dbReference type="GO" id="GO:0042597">
    <property type="term" value="C:periplasmic space"/>
    <property type="evidence" value="ECO:0007669"/>
    <property type="project" value="UniProtKB-SubCell"/>
</dbReference>
<proteinExistence type="inferred from homology"/>
<keyword evidence="5 10" id="KW-0479">Metal-binding</keyword>
<accession>K7AGD6</accession>
<name>K7AGD6_9ALTE</name>
<keyword evidence="8 10" id="KW-0476">Mercury</keyword>
<comment type="subcellular location">
    <subcellularLocation>
        <location evidence="1 10">Periplasm</location>
    </subcellularLocation>
</comment>
<evidence type="ECO:0000313" key="13">
    <source>
        <dbReference type="EMBL" id="GAC34310.1"/>
    </source>
</evidence>
<dbReference type="GO" id="GO:0015097">
    <property type="term" value="F:mercury ion transmembrane transporter activity"/>
    <property type="evidence" value="ECO:0007669"/>
    <property type="project" value="UniProtKB-UniRule"/>
</dbReference>
<organism evidence="13 14">
    <name type="scientific">Paraglaciecola polaris LMG 21857</name>
    <dbReference type="NCBI Taxonomy" id="1129793"/>
    <lineage>
        <taxon>Bacteria</taxon>
        <taxon>Pseudomonadati</taxon>
        <taxon>Pseudomonadota</taxon>
        <taxon>Gammaproteobacteria</taxon>
        <taxon>Alteromonadales</taxon>
        <taxon>Alteromonadaceae</taxon>
        <taxon>Paraglaciecola</taxon>
    </lineage>
</organism>
<dbReference type="RefSeq" id="WP_007106076.1">
    <property type="nucleotide sequence ID" value="NZ_BAER01000103.1"/>
</dbReference>
<gene>
    <name evidence="10 13" type="primary">merP</name>
    <name evidence="13" type="ORF">GPLA_3421</name>
</gene>
<dbReference type="EMBL" id="BAER01000103">
    <property type="protein sequence ID" value="GAC34310.1"/>
    <property type="molecule type" value="Genomic_DNA"/>
</dbReference>
<evidence type="ECO:0000256" key="2">
    <source>
        <dbReference type="ARBA" id="ARBA00005938"/>
    </source>
</evidence>
<feature type="signal peptide" evidence="11">
    <location>
        <begin position="1"/>
        <end position="19"/>
    </location>
</feature>
<dbReference type="GO" id="GO:0045340">
    <property type="term" value="F:mercury ion binding"/>
    <property type="evidence" value="ECO:0007669"/>
    <property type="project" value="UniProtKB-UniRule"/>
</dbReference>
<keyword evidence="14" id="KW-1185">Reference proteome</keyword>
<evidence type="ECO:0000256" key="9">
    <source>
        <dbReference type="ARBA" id="ARBA00045344"/>
    </source>
</evidence>
<dbReference type="Pfam" id="PF00403">
    <property type="entry name" value="HMA"/>
    <property type="match status" value="1"/>
</dbReference>
<dbReference type="FunFam" id="3.30.70.100:FF:000001">
    <property type="entry name" value="ATPase copper transporting beta"/>
    <property type="match status" value="1"/>
</dbReference>
<protein>
    <recommendedName>
        <fullName evidence="10">Periplasmic mercury ion-binding protein</fullName>
    </recommendedName>
</protein>
<dbReference type="Gene3D" id="3.30.70.100">
    <property type="match status" value="1"/>
</dbReference>
<evidence type="ECO:0000256" key="8">
    <source>
        <dbReference type="ARBA" id="ARBA00022914"/>
    </source>
</evidence>
<dbReference type="NCBIfam" id="TIGR02052">
    <property type="entry name" value="MerP"/>
    <property type="match status" value="1"/>
</dbReference>
<comment type="subunit">
    <text evidence="3">Monomer.</text>
</comment>
<dbReference type="SUPFAM" id="SSF55008">
    <property type="entry name" value="HMA, heavy metal-associated domain"/>
    <property type="match status" value="1"/>
</dbReference>